<dbReference type="GeneID" id="19144741"/>
<gene>
    <name evidence="1" type="ORF">COCCADRAFT_1277</name>
</gene>
<sequence length="176" mass="18539">MAKNTPKVQMSDDEAIGEFRDSYSVVIHNNSISSKNYTLSVQPPLLEPNDIPVNTHVIRVAKGIPDNGGVVRFEIPNQLYAICGYNDLPATSPFSEDGTMTVIAKATIEVVAKVPVTLGSHSKDGTINAASSLAVSYVDETLSFASAELVSSLTIVGGFTITTGGGFTPHQAKKGV</sequence>
<organism evidence="1 2">
    <name type="scientific">Cochliobolus carbonum (strain 26-R-13)</name>
    <name type="common">Maize leaf spot fungus</name>
    <name type="synonym">Bipolaris zeicola</name>
    <dbReference type="NCBI Taxonomy" id="930089"/>
    <lineage>
        <taxon>Eukaryota</taxon>
        <taxon>Fungi</taxon>
        <taxon>Dikarya</taxon>
        <taxon>Ascomycota</taxon>
        <taxon>Pezizomycotina</taxon>
        <taxon>Dothideomycetes</taxon>
        <taxon>Pleosporomycetidae</taxon>
        <taxon>Pleosporales</taxon>
        <taxon>Pleosporineae</taxon>
        <taxon>Pleosporaceae</taxon>
        <taxon>Bipolaris</taxon>
    </lineage>
</organism>
<keyword evidence="2" id="KW-1185">Reference proteome</keyword>
<proteinExistence type="predicted"/>
<dbReference type="EMBL" id="KI964547">
    <property type="protein sequence ID" value="EUC37830.1"/>
    <property type="molecule type" value="Genomic_DNA"/>
</dbReference>
<dbReference type="RefSeq" id="XP_007707778.1">
    <property type="nucleotide sequence ID" value="XM_007709588.1"/>
</dbReference>
<evidence type="ECO:0000313" key="1">
    <source>
        <dbReference type="EMBL" id="EUC37830.1"/>
    </source>
</evidence>
<dbReference type="AlphaFoldDB" id="W6YJR2"/>
<evidence type="ECO:0000313" key="2">
    <source>
        <dbReference type="Proteomes" id="UP000053841"/>
    </source>
</evidence>
<reference evidence="1 2" key="1">
    <citation type="journal article" date="2013" name="PLoS Genet.">
        <title>Comparative genome structure, secondary metabolite, and effector coding capacity across Cochliobolus pathogens.</title>
        <authorList>
            <person name="Condon B.J."/>
            <person name="Leng Y."/>
            <person name="Wu D."/>
            <person name="Bushley K.E."/>
            <person name="Ohm R.A."/>
            <person name="Otillar R."/>
            <person name="Martin J."/>
            <person name="Schackwitz W."/>
            <person name="Grimwood J."/>
            <person name="MohdZainudin N."/>
            <person name="Xue C."/>
            <person name="Wang R."/>
            <person name="Manning V.A."/>
            <person name="Dhillon B."/>
            <person name="Tu Z.J."/>
            <person name="Steffenson B.J."/>
            <person name="Salamov A."/>
            <person name="Sun H."/>
            <person name="Lowry S."/>
            <person name="LaButti K."/>
            <person name="Han J."/>
            <person name="Copeland A."/>
            <person name="Lindquist E."/>
            <person name="Barry K."/>
            <person name="Schmutz J."/>
            <person name="Baker S.E."/>
            <person name="Ciuffetti L.M."/>
            <person name="Grigoriev I.V."/>
            <person name="Zhong S."/>
            <person name="Turgeon B.G."/>
        </authorList>
    </citation>
    <scope>NUCLEOTIDE SEQUENCE [LARGE SCALE GENOMIC DNA]</scope>
    <source>
        <strain evidence="1 2">26-R-13</strain>
    </source>
</reference>
<dbReference type="OrthoDB" id="10352551at2759"/>
<accession>W6YJR2</accession>
<dbReference type="Proteomes" id="UP000053841">
    <property type="component" value="Unassembled WGS sequence"/>
</dbReference>
<dbReference type="HOGENOM" id="CLU_1524884_0_0_1"/>
<name>W6YJR2_COCC2</name>
<dbReference type="KEGG" id="bze:COCCADRAFT_1277"/>
<protein>
    <submittedName>
        <fullName evidence="1">Uncharacterized protein</fullName>
    </submittedName>
</protein>